<feature type="transmembrane region" description="Helical" evidence="1">
    <location>
        <begin position="20"/>
        <end position="51"/>
    </location>
</feature>
<evidence type="ECO:0000313" key="2">
    <source>
        <dbReference type="EMBL" id="GAA4436626.1"/>
    </source>
</evidence>
<dbReference type="EMBL" id="BAABEY010000016">
    <property type="protein sequence ID" value="GAA4436626.1"/>
    <property type="molecule type" value="Genomic_DNA"/>
</dbReference>
<sequence>MAENNTQKAELPQWLNVAVLLILVTILAVFGDLFTMIVGILGVIITFVAYFNGVKTEEGHH</sequence>
<proteinExistence type="predicted"/>
<keyword evidence="3" id="KW-1185">Reference proteome</keyword>
<dbReference type="RefSeq" id="WP_345027667.1">
    <property type="nucleotide sequence ID" value="NZ_BAABEY010000016.1"/>
</dbReference>
<protein>
    <submittedName>
        <fullName evidence="2">Uncharacterized protein</fullName>
    </submittedName>
</protein>
<accession>A0ABP8LTN5</accession>
<name>A0ABP8LTN5_9BACT</name>
<keyword evidence="1" id="KW-0812">Transmembrane</keyword>
<evidence type="ECO:0000256" key="1">
    <source>
        <dbReference type="SAM" id="Phobius"/>
    </source>
</evidence>
<dbReference type="Proteomes" id="UP001501508">
    <property type="component" value="Unassembled WGS sequence"/>
</dbReference>
<keyword evidence="1" id="KW-1133">Transmembrane helix</keyword>
<organism evidence="2 3">
    <name type="scientific">Ravibacter arvi</name>
    <dbReference type="NCBI Taxonomy" id="2051041"/>
    <lineage>
        <taxon>Bacteria</taxon>
        <taxon>Pseudomonadati</taxon>
        <taxon>Bacteroidota</taxon>
        <taxon>Cytophagia</taxon>
        <taxon>Cytophagales</taxon>
        <taxon>Spirosomataceae</taxon>
        <taxon>Ravibacter</taxon>
    </lineage>
</organism>
<comment type="caution">
    <text evidence="2">The sequence shown here is derived from an EMBL/GenBank/DDBJ whole genome shotgun (WGS) entry which is preliminary data.</text>
</comment>
<evidence type="ECO:0000313" key="3">
    <source>
        <dbReference type="Proteomes" id="UP001501508"/>
    </source>
</evidence>
<reference evidence="3" key="1">
    <citation type="journal article" date="2019" name="Int. J. Syst. Evol. Microbiol.">
        <title>The Global Catalogue of Microorganisms (GCM) 10K type strain sequencing project: providing services to taxonomists for standard genome sequencing and annotation.</title>
        <authorList>
            <consortium name="The Broad Institute Genomics Platform"/>
            <consortium name="The Broad Institute Genome Sequencing Center for Infectious Disease"/>
            <person name="Wu L."/>
            <person name="Ma J."/>
        </authorList>
    </citation>
    <scope>NUCLEOTIDE SEQUENCE [LARGE SCALE GENOMIC DNA]</scope>
    <source>
        <strain evidence="3">JCM 31920</strain>
    </source>
</reference>
<keyword evidence="1" id="KW-0472">Membrane</keyword>
<gene>
    <name evidence="2" type="ORF">GCM10023091_14710</name>
</gene>